<sequence length="99" mass="11524">MQTAKKNLVSQEDKIEQLKADYQITLYELDKCRDHLELKEEALATQDKCIIQLKDTIEKLKIRIQKLLIHGNSSNHFNSDEENALNKSEMVLPDLLMNL</sequence>
<comment type="caution">
    <text evidence="1">The sequence shown here is derived from an EMBL/GenBank/DDBJ whole genome shotgun (WGS) entry which is preliminary data.</text>
</comment>
<evidence type="ECO:0000313" key="1">
    <source>
        <dbReference type="EMBL" id="RIA94352.1"/>
    </source>
</evidence>
<proteinExistence type="predicted"/>
<dbReference type="EMBL" id="QKYT01000083">
    <property type="protein sequence ID" value="RIA94352.1"/>
    <property type="molecule type" value="Genomic_DNA"/>
</dbReference>
<dbReference type="STRING" id="658196.A0A397T8Z3"/>
<dbReference type="AlphaFoldDB" id="A0A397T8Z3"/>
<keyword evidence="2" id="KW-1185">Reference proteome</keyword>
<evidence type="ECO:0000313" key="2">
    <source>
        <dbReference type="Proteomes" id="UP000265703"/>
    </source>
</evidence>
<protein>
    <submittedName>
        <fullName evidence="1">Uncharacterized protein</fullName>
    </submittedName>
</protein>
<name>A0A397T8Z3_9GLOM</name>
<gene>
    <name evidence="1" type="ORF">C1645_818171</name>
</gene>
<organism evidence="1 2">
    <name type="scientific">Glomus cerebriforme</name>
    <dbReference type="NCBI Taxonomy" id="658196"/>
    <lineage>
        <taxon>Eukaryota</taxon>
        <taxon>Fungi</taxon>
        <taxon>Fungi incertae sedis</taxon>
        <taxon>Mucoromycota</taxon>
        <taxon>Glomeromycotina</taxon>
        <taxon>Glomeromycetes</taxon>
        <taxon>Glomerales</taxon>
        <taxon>Glomeraceae</taxon>
        <taxon>Glomus</taxon>
    </lineage>
</organism>
<dbReference type="Proteomes" id="UP000265703">
    <property type="component" value="Unassembled WGS sequence"/>
</dbReference>
<accession>A0A397T8Z3</accession>
<dbReference type="OrthoDB" id="10535216at2759"/>
<reference evidence="1 2" key="1">
    <citation type="submission" date="2018-06" db="EMBL/GenBank/DDBJ databases">
        <title>Comparative genomics reveals the genomic features of Rhizophagus irregularis, R. cerebriforme, R. diaphanum and Gigaspora rosea, and their symbiotic lifestyle signature.</title>
        <authorList>
            <person name="Morin E."/>
            <person name="San Clemente H."/>
            <person name="Chen E.C.H."/>
            <person name="De La Providencia I."/>
            <person name="Hainaut M."/>
            <person name="Kuo A."/>
            <person name="Kohler A."/>
            <person name="Murat C."/>
            <person name="Tang N."/>
            <person name="Roy S."/>
            <person name="Loubradou J."/>
            <person name="Henrissat B."/>
            <person name="Grigoriev I.V."/>
            <person name="Corradi N."/>
            <person name="Roux C."/>
            <person name="Martin F.M."/>
        </authorList>
    </citation>
    <scope>NUCLEOTIDE SEQUENCE [LARGE SCALE GENOMIC DNA]</scope>
    <source>
        <strain evidence="1 2">DAOM 227022</strain>
    </source>
</reference>